<dbReference type="RefSeq" id="WP_175423624.1">
    <property type="nucleotide sequence ID" value="NZ_CP040709.1"/>
</dbReference>
<name>A0A840RZ91_9BURK</name>
<dbReference type="EMBL" id="JACHHO010000001">
    <property type="protein sequence ID" value="MBB5204097.1"/>
    <property type="molecule type" value="Genomic_DNA"/>
</dbReference>
<gene>
    <name evidence="1" type="ORF">HNQ51_001390</name>
</gene>
<protein>
    <submittedName>
        <fullName evidence="1">Uncharacterized protein</fullName>
    </submittedName>
</protein>
<keyword evidence="2" id="KW-1185">Reference proteome</keyword>
<sequence length="55" mass="6510">MRRLLGSLEGQIWDRMRAVGREFGSPDFDRLMEEDYRLRQGIFDPVLATNITKRP</sequence>
<dbReference type="Proteomes" id="UP000554837">
    <property type="component" value="Unassembled WGS sequence"/>
</dbReference>
<reference evidence="1 2" key="1">
    <citation type="submission" date="2020-08" db="EMBL/GenBank/DDBJ databases">
        <title>Genomic Encyclopedia of Type Strains, Phase IV (KMG-IV): sequencing the most valuable type-strain genomes for metagenomic binning, comparative biology and taxonomic classification.</title>
        <authorList>
            <person name="Goeker M."/>
        </authorList>
    </citation>
    <scope>NUCLEOTIDE SEQUENCE [LARGE SCALE GENOMIC DNA]</scope>
    <source>
        <strain evidence="1 2">DSM 23958</strain>
    </source>
</reference>
<comment type="caution">
    <text evidence="1">The sequence shown here is derived from an EMBL/GenBank/DDBJ whole genome shotgun (WGS) entry which is preliminary data.</text>
</comment>
<dbReference type="AlphaFoldDB" id="A0A840RZ91"/>
<accession>A0A840RZ91</accession>
<organism evidence="1 2">
    <name type="scientific">Inhella inkyongensis</name>
    <dbReference type="NCBI Taxonomy" id="392593"/>
    <lineage>
        <taxon>Bacteria</taxon>
        <taxon>Pseudomonadati</taxon>
        <taxon>Pseudomonadota</taxon>
        <taxon>Betaproteobacteria</taxon>
        <taxon>Burkholderiales</taxon>
        <taxon>Sphaerotilaceae</taxon>
        <taxon>Inhella</taxon>
    </lineage>
</organism>
<evidence type="ECO:0000313" key="1">
    <source>
        <dbReference type="EMBL" id="MBB5204097.1"/>
    </source>
</evidence>
<proteinExistence type="predicted"/>
<evidence type="ECO:0000313" key="2">
    <source>
        <dbReference type="Proteomes" id="UP000554837"/>
    </source>
</evidence>